<dbReference type="InterPro" id="IPR006044">
    <property type="entry name" value="11S_seedstore_pln"/>
</dbReference>
<feature type="region of interest" description="Disordered" evidence="6">
    <location>
        <begin position="246"/>
        <end position="277"/>
    </location>
</feature>
<keyword evidence="5" id="KW-0732">Signal</keyword>
<dbReference type="PANTHER" id="PTHR31189:SF48">
    <property type="entry name" value="LEGUMIN B"/>
    <property type="match status" value="1"/>
</dbReference>
<feature type="domain" description="Cupin type-1" evidence="7">
    <location>
        <begin position="51"/>
        <end position="301"/>
    </location>
</feature>
<keyword evidence="4 5" id="KW-1015">Disulfide bond</keyword>
<feature type="region of interest" description="Disordered" evidence="6">
    <location>
        <begin position="326"/>
        <end position="346"/>
    </location>
</feature>
<evidence type="ECO:0000256" key="4">
    <source>
        <dbReference type="ARBA" id="ARBA00023157"/>
    </source>
</evidence>
<accession>A0AAV0RN48</accession>
<feature type="signal peptide" evidence="5">
    <location>
        <begin position="1"/>
        <end position="23"/>
    </location>
</feature>
<reference evidence="8" key="1">
    <citation type="submission" date="2022-08" db="EMBL/GenBank/DDBJ databases">
        <authorList>
            <person name="Gutierrez-Valencia J."/>
        </authorList>
    </citation>
    <scope>NUCLEOTIDE SEQUENCE</scope>
</reference>
<feature type="chain" id="PRO_5043109915" description="Cupin type-1 domain-containing protein" evidence="5">
    <location>
        <begin position="24"/>
        <end position="533"/>
    </location>
</feature>
<dbReference type="Gene3D" id="2.60.120.10">
    <property type="entry name" value="Jelly Rolls"/>
    <property type="match status" value="3"/>
</dbReference>
<organism evidence="8 9">
    <name type="scientific">Linum tenue</name>
    <dbReference type="NCBI Taxonomy" id="586396"/>
    <lineage>
        <taxon>Eukaryota</taxon>
        <taxon>Viridiplantae</taxon>
        <taxon>Streptophyta</taxon>
        <taxon>Embryophyta</taxon>
        <taxon>Tracheophyta</taxon>
        <taxon>Spermatophyta</taxon>
        <taxon>Magnoliopsida</taxon>
        <taxon>eudicotyledons</taxon>
        <taxon>Gunneridae</taxon>
        <taxon>Pentapetalae</taxon>
        <taxon>rosids</taxon>
        <taxon>fabids</taxon>
        <taxon>Malpighiales</taxon>
        <taxon>Linaceae</taxon>
        <taxon>Linum</taxon>
    </lineage>
</organism>
<evidence type="ECO:0000313" key="9">
    <source>
        <dbReference type="Proteomes" id="UP001154282"/>
    </source>
</evidence>
<dbReference type="InterPro" id="IPR022379">
    <property type="entry name" value="11S_seedstore_CS"/>
</dbReference>
<evidence type="ECO:0000256" key="1">
    <source>
        <dbReference type="ARBA" id="ARBA00007178"/>
    </source>
</evidence>
<keyword evidence="2 5" id="KW-0758">Storage protein</keyword>
<evidence type="ECO:0000259" key="7">
    <source>
        <dbReference type="SMART" id="SM00835"/>
    </source>
</evidence>
<dbReference type="InterPro" id="IPR050253">
    <property type="entry name" value="Seed_Storage-Functional"/>
</dbReference>
<dbReference type="EMBL" id="CAMGYJ010000011">
    <property type="protein sequence ID" value="CAI0558845.1"/>
    <property type="molecule type" value="Genomic_DNA"/>
</dbReference>
<dbReference type="PROSITE" id="PS00305">
    <property type="entry name" value="11S_SEED_STORAGE"/>
    <property type="match status" value="1"/>
</dbReference>
<proteinExistence type="inferred from homology"/>
<dbReference type="InterPro" id="IPR006045">
    <property type="entry name" value="Cupin_1"/>
</dbReference>
<dbReference type="InterPro" id="IPR011051">
    <property type="entry name" value="RmlC_Cupin_sf"/>
</dbReference>
<keyword evidence="3 5" id="KW-0708">Seed storage protein</keyword>
<dbReference type="SMART" id="SM00835">
    <property type="entry name" value="Cupin_1"/>
    <property type="match status" value="2"/>
</dbReference>
<evidence type="ECO:0000256" key="3">
    <source>
        <dbReference type="ARBA" id="ARBA00023129"/>
    </source>
</evidence>
<dbReference type="PRINTS" id="PR00439">
    <property type="entry name" value="11SGLOBULIN"/>
</dbReference>
<comment type="function">
    <text evidence="5">Seed storage protein.</text>
</comment>
<dbReference type="PANTHER" id="PTHR31189">
    <property type="entry name" value="OS03G0336100 PROTEIN-RELATED"/>
    <property type="match status" value="1"/>
</dbReference>
<sequence>MASSASLLSLALCSLLLFQVCSAQFETGRVWGSSRSQRKSQQQNECQFRRINAQEPDRRITSEAGITEIWDENDDQFRCAGVAAIRHTIEQRGLLLPAYSNAPKLIYVDQGKTPISSLPLFFNDSVFHLLALFFYGLCFSFTCSVFQMWTAGRGYHSAAIPGCPETYQSEQESESRDPRQGSRDQHQKIRKIRQGDIIAIPAGVADWFYNDGQSPLVLVQIMDTSNFANQLDQNFRKFFLAGNPQREIQGQRGQPSRHLYRGSEKGRGGGGGQEQRSGNIFQAFDEQFLAEAFNIDTDLARRIKNENDNRGIIVRVEEQLEFLSPEFSEEERRQSSQGGGRTGRWSANGIEETFCTAKLRHNINDPSRADIFNPRAGRLTTVNSFNLPILRYIQLSAQKGFLYRNAIMTPHWNMNAHSINYLTRGSGQIQIVNENGESVFDGQVQEGQIITAPQNFAVIKRAGSDGLEWISFKTNDNAKINQIAGRASTIRAIPQDVLANAFAISREEAQRIKFNRREIGIFSPETRSRGRRD</sequence>
<name>A0AAV0RN48_9ROSI</name>
<comment type="caution">
    <text evidence="8">The sequence shown here is derived from an EMBL/GenBank/DDBJ whole genome shotgun (WGS) entry which is preliminary data.</text>
</comment>
<dbReference type="CDD" id="cd02242">
    <property type="entry name" value="cupin_11S_legumin_N"/>
    <property type="match status" value="1"/>
</dbReference>
<comment type="similarity">
    <text evidence="1 5">Belongs to the 11S seed storage protein (globulins) family.</text>
</comment>
<evidence type="ECO:0000313" key="8">
    <source>
        <dbReference type="EMBL" id="CAI0558845.1"/>
    </source>
</evidence>
<evidence type="ECO:0000256" key="2">
    <source>
        <dbReference type="ARBA" id="ARBA00022761"/>
    </source>
</evidence>
<protein>
    <recommendedName>
        <fullName evidence="7">Cupin type-1 domain-containing protein</fullName>
    </recommendedName>
</protein>
<evidence type="ECO:0000256" key="5">
    <source>
        <dbReference type="RuleBase" id="RU003681"/>
    </source>
</evidence>
<feature type="domain" description="Cupin type-1" evidence="7">
    <location>
        <begin position="361"/>
        <end position="510"/>
    </location>
</feature>
<dbReference type="Proteomes" id="UP001154282">
    <property type="component" value="Unassembled WGS sequence"/>
</dbReference>
<dbReference type="InterPro" id="IPR014710">
    <property type="entry name" value="RmlC-like_jellyroll"/>
</dbReference>
<dbReference type="Pfam" id="PF00190">
    <property type="entry name" value="Cupin_1"/>
    <property type="match status" value="3"/>
</dbReference>
<dbReference type="FunFam" id="2.60.120.10:FF:000073">
    <property type="entry name" value="Glycinin G1"/>
    <property type="match status" value="1"/>
</dbReference>
<feature type="compositionally biased region" description="Basic and acidic residues" evidence="6">
    <location>
        <begin position="173"/>
        <end position="187"/>
    </location>
</feature>
<gene>
    <name evidence="8" type="ORF">LITE_LOCUS48955</name>
</gene>
<dbReference type="GO" id="GO:0045735">
    <property type="term" value="F:nutrient reservoir activity"/>
    <property type="evidence" value="ECO:0007669"/>
    <property type="project" value="UniProtKB-KW"/>
</dbReference>
<feature type="region of interest" description="Disordered" evidence="6">
    <location>
        <begin position="166"/>
        <end position="189"/>
    </location>
</feature>
<dbReference type="SUPFAM" id="SSF51182">
    <property type="entry name" value="RmlC-like cupins"/>
    <property type="match status" value="1"/>
</dbReference>
<comment type="subunit">
    <text evidence="5">Hexamer; each subunit is composed of an acidic and a basic chain derived from a single precursor and linked by a disulfide bond.</text>
</comment>
<keyword evidence="9" id="KW-1185">Reference proteome</keyword>
<dbReference type="AlphaFoldDB" id="A0AAV0RN48"/>
<evidence type="ECO:0000256" key="6">
    <source>
        <dbReference type="SAM" id="MobiDB-lite"/>
    </source>
</evidence>
<dbReference type="CDD" id="cd02243">
    <property type="entry name" value="cupin_11S_legumin_C"/>
    <property type="match status" value="1"/>
</dbReference>